<evidence type="ECO:0000256" key="4">
    <source>
        <dbReference type="ARBA" id="ARBA00038168"/>
    </source>
</evidence>
<evidence type="ECO:0000313" key="8">
    <source>
        <dbReference type="EMBL" id="KAA0159548.1"/>
    </source>
</evidence>
<dbReference type="Pfam" id="PF00173">
    <property type="entry name" value="Cyt-b5"/>
    <property type="match status" value="1"/>
</dbReference>
<dbReference type="Gene3D" id="3.10.120.10">
    <property type="entry name" value="Cytochrome b5-like heme/steroid binding domain"/>
    <property type="match status" value="1"/>
</dbReference>
<dbReference type="SMART" id="SM01117">
    <property type="entry name" value="Cyt-b5"/>
    <property type="match status" value="1"/>
</dbReference>
<accession>A0A5A8D312</accession>
<dbReference type="Proteomes" id="UP000325113">
    <property type="component" value="Unassembled WGS sequence"/>
</dbReference>
<dbReference type="AlphaFoldDB" id="A0A5A8D312"/>
<reference evidence="9 10" key="1">
    <citation type="submission" date="2019-07" db="EMBL/GenBank/DDBJ databases">
        <title>Genomes of Cafeteria roenbergensis.</title>
        <authorList>
            <person name="Fischer M.G."/>
            <person name="Hackl T."/>
            <person name="Roman M."/>
        </authorList>
    </citation>
    <scope>NUCLEOTIDE SEQUENCE [LARGE SCALE GENOMIC DNA]</scope>
    <source>
        <strain evidence="7 9">BVI</strain>
        <strain evidence="8 10">Cflag</strain>
    </source>
</reference>
<dbReference type="GO" id="GO:0046872">
    <property type="term" value="F:metal ion binding"/>
    <property type="evidence" value="ECO:0007669"/>
    <property type="project" value="UniProtKB-KW"/>
</dbReference>
<gene>
    <name evidence="7" type="ORF">FNF29_02568</name>
    <name evidence="8" type="ORF">FNF31_04787</name>
</gene>
<dbReference type="EMBL" id="VLTM01000052">
    <property type="protein sequence ID" value="KAA0159548.1"/>
    <property type="molecule type" value="Genomic_DNA"/>
</dbReference>
<comment type="caution">
    <text evidence="8">The sequence shown here is derived from an EMBL/GenBank/DDBJ whole genome shotgun (WGS) entry which is preliminary data.</text>
</comment>
<dbReference type="EMBL" id="VLTN01000012">
    <property type="protein sequence ID" value="KAA0154348.1"/>
    <property type="molecule type" value="Genomic_DNA"/>
</dbReference>
<name>A0A5A8D312_CAFRO</name>
<keyword evidence="3" id="KW-0408">Iron</keyword>
<evidence type="ECO:0000256" key="5">
    <source>
        <dbReference type="SAM" id="MobiDB-lite"/>
    </source>
</evidence>
<comment type="similarity">
    <text evidence="4">Belongs to the cytochrome b5 family.</text>
</comment>
<dbReference type="InterPro" id="IPR050668">
    <property type="entry name" value="Cytochrome_b5"/>
</dbReference>
<evidence type="ECO:0000256" key="3">
    <source>
        <dbReference type="ARBA" id="ARBA00023004"/>
    </source>
</evidence>
<dbReference type="GO" id="GO:0016020">
    <property type="term" value="C:membrane"/>
    <property type="evidence" value="ECO:0007669"/>
    <property type="project" value="TreeGrafter"/>
</dbReference>
<sequence length="102" mass="10570">MASAPSTSAPGAEAPVTGGGDQPLPTMTRAAVASSERVLIIIANKVYDVTDYAEDHPGGEDVMLEHQGADATTEFQDVGHSRAAQQELARYLVAKLEAGDCA</sequence>
<evidence type="ECO:0000256" key="1">
    <source>
        <dbReference type="ARBA" id="ARBA00022617"/>
    </source>
</evidence>
<dbReference type="Proteomes" id="UP000323011">
    <property type="component" value="Unassembled WGS sequence"/>
</dbReference>
<proteinExistence type="inferred from homology"/>
<evidence type="ECO:0000259" key="6">
    <source>
        <dbReference type="PROSITE" id="PS50255"/>
    </source>
</evidence>
<dbReference type="InterPro" id="IPR001199">
    <property type="entry name" value="Cyt_B5-like_heme/steroid-bd"/>
</dbReference>
<evidence type="ECO:0000313" key="10">
    <source>
        <dbReference type="Proteomes" id="UP000325113"/>
    </source>
</evidence>
<feature type="domain" description="Cytochrome b5 heme-binding" evidence="6">
    <location>
        <begin position="34"/>
        <end position="97"/>
    </location>
</feature>
<evidence type="ECO:0000313" key="7">
    <source>
        <dbReference type="EMBL" id="KAA0154348.1"/>
    </source>
</evidence>
<evidence type="ECO:0000256" key="2">
    <source>
        <dbReference type="ARBA" id="ARBA00022723"/>
    </source>
</evidence>
<dbReference type="GO" id="GO:0020037">
    <property type="term" value="F:heme binding"/>
    <property type="evidence" value="ECO:0007669"/>
    <property type="project" value="TreeGrafter"/>
</dbReference>
<dbReference type="SUPFAM" id="SSF55856">
    <property type="entry name" value="Cytochrome b5-like heme/steroid binding domain"/>
    <property type="match status" value="1"/>
</dbReference>
<dbReference type="PANTHER" id="PTHR19359">
    <property type="entry name" value="CYTOCHROME B5"/>
    <property type="match status" value="1"/>
</dbReference>
<protein>
    <recommendedName>
        <fullName evidence="6">Cytochrome b5 heme-binding domain-containing protein</fullName>
    </recommendedName>
</protein>
<evidence type="ECO:0000313" key="9">
    <source>
        <dbReference type="Proteomes" id="UP000323011"/>
    </source>
</evidence>
<keyword evidence="1" id="KW-0349">Heme</keyword>
<organism evidence="8 10">
    <name type="scientific">Cafeteria roenbergensis</name>
    <name type="common">Marine flagellate</name>
    <dbReference type="NCBI Taxonomy" id="33653"/>
    <lineage>
        <taxon>Eukaryota</taxon>
        <taxon>Sar</taxon>
        <taxon>Stramenopiles</taxon>
        <taxon>Bigyra</taxon>
        <taxon>Opalozoa</taxon>
        <taxon>Bicosoecida</taxon>
        <taxon>Cafeteriaceae</taxon>
        <taxon>Cafeteria</taxon>
    </lineage>
</organism>
<dbReference type="PRINTS" id="PR00363">
    <property type="entry name" value="CYTOCHROMEB5"/>
</dbReference>
<feature type="region of interest" description="Disordered" evidence="5">
    <location>
        <begin position="1"/>
        <end position="29"/>
    </location>
</feature>
<keyword evidence="9" id="KW-1185">Reference proteome</keyword>
<keyword evidence="2" id="KW-0479">Metal-binding</keyword>
<dbReference type="InterPro" id="IPR036400">
    <property type="entry name" value="Cyt_B5-like_heme/steroid_sf"/>
</dbReference>
<dbReference type="PROSITE" id="PS50255">
    <property type="entry name" value="CYTOCHROME_B5_2"/>
    <property type="match status" value="1"/>
</dbReference>